<feature type="region of interest" description="Disordered" evidence="1">
    <location>
        <begin position="39"/>
        <end position="67"/>
    </location>
</feature>
<sequence length="67" mass="7685">ESRLLTVYRQQCLRAKPSPVGILLKDDALATTKLLTSSRRHLARDRSRSQTDHVLDVSWPLQRDGEE</sequence>
<dbReference type="Proteomes" id="UP000699042">
    <property type="component" value="Unassembled WGS sequence"/>
</dbReference>
<dbReference type="AlphaFoldDB" id="A0A9P7RE79"/>
<feature type="non-terminal residue" evidence="2">
    <location>
        <position position="67"/>
    </location>
</feature>
<keyword evidence="3" id="KW-1185">Reference proteome</keyword>
<evidence type="ECO:0000313" key="3">
    <source>
        <dbReference type="Proteomes" id="UP000699042"/>
    </source>
</evidence>
<gene>
    <name evidence="2" type="ORF">JMJ77_008153</name>
</gene>
<organism evidence="2 3">
    <name type="scientific">Colletotrichum scovillei</name>
    <dbReference type="NCBI Taxonomy" id="1209932"/>
    <lineage>
        <taxon>Eukaryota</taxon>
        <taxon>Fungi</taxon>
        <taxon>Dikarya</taxon>
        <taxon>Ascomycota</taxon>
        <taxon>Pezizomycotina</taxon>
        <taxon>Sordariomycetes</taxon>
        <taxon>Hypocreomycetidae</taxon>
        <taxon>Glomerellales</taxon>
        <taxon>Glomerellaceae</taxon>
        <taxon>Colletotrichum</taxon>
        <taxon>Colletotrichum acutatum species complex</taxon>
    </lineage>
</organism>
<evidence type="ECO:0000313" key="2">
    <source>
        <dbReference type="EMBL" id="KAG7055701.1"/>
    </source>
</evidence>
<dbReference type="EMBL" id="JAESDN010000002">
    <property type="protein sequence ID" value="KAG7055701.1"/>
    <property type="molecule type" value="Genomic_DNA"/>
</dbReference>
<evidence type="ECO:0000256" key="1">
    <source>
        <dbReference type="SAM" id="MobiDB-lite"/>
    </source>
</evidence>
<accession>A0A9P7RE79</accession>
<name>A0A9P7RE79_9PEZI</name>
<proteinExistence type="predicted"/>
<feature type="compositionally biased region" description="Basic and acidic residues" evidence="1">
    <location>
        <begin position="44"/>
        <end position="55"/>
    </location>
</feature>
<comment type="caution">
    <text evidence="2">The sequence shown here is derived from an EMBL/GenBank/DDBJ whole genome shotgun (WGS) entry which is preliminary data.</text>
</comment>
<reference evidence="2" key="1">
    <citation type="submission" date="2021-05" db="EMBL/GenBank/DDBJ databases">
        <title>Comparative genomics of three Colletotrichum scovillei strains and genetic complementation revealed genes involved fungal growth and virulence on chili pepper.</title>
        <authorList>
            <person name="Hsieh D.-K."/>
            <person name="Chuang S.-C."/>
            <person name="Chen C.-Y."/>
            <person name="Chao Y.-T."/>
            <person name="Lu M.-Y.J."/>
            <person name="Lee M.-H."/>
            <person name="Shih M.-C."/>
        </authorList>
    </citation>
    <scope>NUCLEOTIDE SEQUENCE</scope>
    <source>
        <strain evidence="2">Coll-153</strain>
    </source>
</reference>
<protein>
    <submittedName>
        <fullName evidence="2">Uncharacterized protein</fullName>
    </submittedName>
</protein>